<reference evidence="1" key="1">
    <citation type="submission" date="2020-03" db="EMBL/GenBank/DDBJ databases">
        <title>The deep terrestrial virosphere.</title>
        <authorList>
            <person name="Holmfeldt K."/>
            <person name="Nilsson E."/>
            <person name="Simone D."/>
            <person name="Lopez-Fernandez M."/>
            <person name="Wu X."/>
            <person name="de Brujin I."/>
            <person name="Lundin D."/>
            <person name="Andersson A."/>
            <person name="Bertilsson S."/>
            <person name="Dopson M."/>
        </authorList>
    </citation>
    <scope>NUCLEOTIDE SEQUENCE</scope>
    <source>
        <strain evidence="1">TM448B03892</strain>
    </source>
</reference>
<dbReference type="EMBL" id="MT145044">
    <property type="protein sequence ID" value="QJI02941.1"/>
    <property type="molecule type" value="Genomic_DNA"/>
</dbReference>
<protein>
    <submittedName>
        <fullName evidence="1">Uncharacterized protein</fullName>
    </submittedName>
</protein>
<accession>A0A6M3XY95</accession>
<gene>
    <name evidence="1" type="ORF">TM448B03892_0010</name>
</gene>
<evidence type="ECO:0000313" key="1">
    <source>
        <dbReference type="EMBL" id="QJI02941.1"/>
    </source>
</evidence>
<organism evidence="1">
    <name type="scientific">viral metagenome</name>
    <dbReference type="NCBI Taxonomy" id="1070528"/>
    <lineage>
        <taxon>unclassified sequences</taxon>
        <taxon>metagenomes</taxon>
        <taxon>organismal metagenomes</taxon>
    </lineage>
</organism>
<name>A0A6M3XY95_9ZZZZ</name>
<dbReference type="AlphaFoldDB" id="A0A6M3XY95"/>
<sequence>MSFMGWIIDRLNWVSDVFYELYLDCYYAGWPLEVLDTWLYSLSSTFASLAWDFYDFSSWVSDVAAKVAKILNWSTIWSYILIYIPNLEQIRDWFYYWWTWVDGRITSWWSSTSSDVLGWIAEAKDWAKLWIDYLQSQVNSLSVKIDEVIALIPDVSELIAWFSNWPGHIISEVDNWWTGALLEVQGLINSAFILRENFWQGWQDWRDKVTEFFTDPWEFLWARFADWFLGPEG</sequence>
<proteinExistence type="predicted"/>